<organism evidence="16 17">
    <name type="scientific">Heterostelium pallidum (strain ATCC 26659 / Pp 5 / PN500)</name>
    <name type="common">Cellular slime mold</name>
    <name type="synonym">Polysphondylium pallidum</name>
    <dbReference type="NCBI Taxonomy" id="670386"/>
    <lineage>
        <taxon>Eukaryota</taxon>
        <taxon>Amoebozoa</taxon>
        <taxon>Evosea</taxon>
        <taxon>Eumycetozoa</taxon>
        <taxon>Dictyostelia</taxon>
        <taxon>Acytosteliales</taxon>
        <taxon>Acytosteliaceae</taxon>
        <taxon>Heterostelium</taxon>
    </lineage>
</organism>
<evidence type="ECO:0000256" key="5">
    <source>
        <dbReference type="ARBA" id="ARBA00022801"/>
    </source>
</evidence>
<keyword evidence="7" id="KW-0326">Glycosidase</keyword>
<dbReference type="SUPFAM" id="SSF74650">
    <property type="entry name" value="Galactose mutarotase-like"/>
    <property type="match status" value="1"/>
</dbReference>
<feature type="domain" description="Glycoside hydrolase family 31 N-terminal" evidence="14">
    <location>
        <begin position="544"/>
        <end position="653"/>
    </location>
</feature>
<dbReference type="SUPFAM" id="SSF51445">
    <property type="entry name" value="(Trans)glycosidases"/>
    <property type="match status" value="1"/>
</dbReference>
<feature type="region of interest" description="Disordered" evidence="11">
    <location>
        <begin position="1"/>
        <end position="20"/>
    </location>
</feature>
<dbReference type="GO" id="GO:0004660">
    <property type="term" value="F:protein farnesyltransferase activity"/>
    <property type="evidence" value="ECO:0007669"/>
    <property type="project" value="UniProtKB-EC"/>
</dbReference>
<proteinExistence type="inferred from homology"/>
<dbReference type="InterPro" id="IPR030458">
    <property type="entry name" value="Glyco_hydro_31_AS"/>
</dbReference>
<dbReference type="CDD" id="cd06602">
    <property type="entry name" value="GH31_MGAM_SI_GAA"/>
    <property type="match status" value="1"/>
</dbReference>
<dbReference type="InterPro" id="IPR001330">
    <property type="entry name" value="Prenyltrans"/>
</dbReference>
<dbReference type="Pfam" id="PF21365">
    <property type="entry name" value="Glyco_hydro_31_3rd"/>
    <property type="match status" value="1"/>
</dbReference>
<dbReference type="Proteomes" id="UP000001396">
    <property type="component" value="Unassembled WGS sequence"/>
</dbReference>
<keyword evidence="5" id="KW-0378">Hydrolase</keyword>
<comment type="caution">
    <text evidence="16">The sequence shown here is derived from an EMBL/GenBank/DDBJ whole genome shotgun (WGS) entry which is preliminary data.</text>
</comment>
<dbReference type="Gene3D" id="2.60.40.1180">
    <property type="entry name" value="Golgi alpha-mannosidase II"/>
    <property type="match status" value="2"/>
</dbReference>
<evidence type="ECO:0000313" key="17">
    <source>
        <dbReference type="Proteomes" id="UP000001396"/>
    </source>
</evidence>
<evidence type="ECO:0000256" key="8">
    <source>
        <dbReference type="ARBA" id="ARBA00030182"/>
    </source>
</evidence>
<evidence type="ECO:0000313" key="16">
    <source>
        <dbReference type="EMBL" id="EFA78629.1"/>
    </source>
</evidence>
<dbReference type="Gene3D" id="1.50.10.20">
    <property type="match status" value="1"/>
</dbReference>
<dbReference type="RefSeq" id="XP_020430753.1">
    <property type="nucleotide sequence ID" value="XM_020578914.1"/>
</dbReference>
<keyword evidence="6" id="KW-0325">Glycoprotein</keyword>
<dbReference type="EMBL" id="ADBJ01000037">
    <property type="protein sequence ID" value="EFA78629.1"/>
    <property type="molecule type" value="Genomic_DNA"/>
</dbReference>
<dbReference type="InterPro" id="IPR000322">
    <property type="entry name" value="Glyco_hydro_31_TIM"/>
</dbReference>
<dbReference type="GO" id="GO:0004553">
    <property type="term" value="F:hydrolase activity, hydrolyzing O-glycosyl compounds"/>
    <property type="evidence" value="ECO:0007669"/>
    <property type="project" value="InterPro"/>
</dbReference>
<evidence type="ECO:0000256" key="2">
    <source>
        <dbReference type="ARBA" id="ARBA00012702"/>
    </source>
</evidence>
<dbReference type="PANTHER" id="PTHR22762">
    <property type="entry name" value="ALPHA-GLUCOSIDASE"/>
    <property type="match status" value="1"/>
</dbReference>
<dbReference type="CDD" id="cd14752">
    <property type="entry name" value="GH31_N"/>
    <property type="match status" value="1"/>
</dbReference>
<dbReference type="SUPFAM" id="SSF51011">
    <property type="entry name" value="Glycosyl hydrolase domain"/>
    <property type="match status" value="1"/>
</dbReference>
<keyword evidence="17" id="KW-1185">Reference proteome</keyword>
<dbReference type="PANTHER" id="PTHR22762:SF133">
    <property type="entry name" value="P-TYPE DOMAIN-CONTAINING PROTEIN"/>
    <property type="match status" value="1"/>
</dbReference>
<protein>
    <recommendedName>
        <fullName evidence="3">Protein farnesyltransferase subunit beta</fullName>
        <ecNumber evidence="2">2.5.1.58</ecNumber>
    </recommendedName>
    <alternativeName>
        <fullName evidence="8">CAAX farnesyltransferase subunit beta</fullName>
    </alternativeName>
    <alternativeName>
        <fullName evidence="10">Maltase</fullName>
    </alternativeName>
    <alternativeName>
        <fullName evidence="9">Ras proteins prenyltransferase subunit beta</fullName>
    </alternativeName>
</protein>
<dbReference type="InterPro" id="IPR025887">
    <property type="entry name" value="Glyco_hydro_31_N_dom"/>
</dbReference>
<feature type="domain" description="Prenyltransferase alpha-alpha toroid" evidence="12">
    <location>
        <begin position="61"/>
        <end position="408"/>
    </location>
</feature>
<feature type="domain" description="Glycoside hydrolase family 31 TIM barrel" evidence="13">
    <location>
        <begin position="695"/>
        <end position="1048"/>
    </location>
</feature>
<name>D3BIK5_HETP5</name>
<dbReference type="Pfam" id="PF13802">
    <property type="entry name" value="Gal_mutarotas_2"/>
    <property type="match status" value="1"/>
</dbReference>
<dbReference type="OMA" id="NYTASPF"/>
<comment type="similarity">
    <text evidence="1">Belongs to the glycosyl hydrolase 31 family.</text>
</comment>
<dbReference type="PROSITE" id="PS00129">
    <property type="entry name" value="GLYCOSYL_HYDROL_F31_1"/>
    <property type="match status" value="1"/>
</dbReference>
<evidence type="ECO:0000256" key="6">
    <source>
        <dbReference type="ARBA" id="ARBA00023180"/>
    </source>
</evidence>
<accession>D3BIK5</accession>
<sequence length="1283" mass="143896">MSNISEIEIDTDEDYKQSKPTIEKEPVTKTIVAQELISQQIFKKRSDFNKSNKKAEVNEQALKTFLNGAVDYIHTSHQSLDSSRAWICFWVIHALDLLGDLDSRLNELTPRTITFLEKLQNKSRGGGFAGGIDQESHVVSTFAAVNALLALNSEQAYKVIDRESMYRFLLAMKTDHGSFRTQADGEDDSRSTYCAVVIASLLDIATPRLMSGVAEYLAACQTYEGGFGGTPKNEAHGGYTYCAVAALSLLKRFDLIDVESLLRWLVNRQPEYDGGLQGRSNKLVDTCYTFWQGAAFPIVQSHLGSVAQQNIGNQQIGKQLFNQLELQNYCLVCCQDKRGGFSDHPEKGRDYYHTCYTLSGLSISQHNDIHLAVSSINDTVQEMPKFTSEDVTQLEGGLVLQPTHPIYNLTLVLLLSINDDVFVLAKTTSRANNIHNHNGHNNGNIIYQDGSETPSDNCPTYSLSNLTPTSYGYTAALSLVTPGPYGDDVKQLQLYVYFQTQQILRVKIIDPATQRWEVPFVNQMHHPTRKPSLIDYNIKFALKSFGFSITRVSNGEVLFNTAPPSDCSTNGLIYEDHYLELTTRFQTENPNLYGLGERVAPLRLQNNFTYTLFAKDQGTPVNLNLYGSHPFYMELNQESGNAFGVFLLNSNAMDVVIAPKTLTYKVTGGILDFFFFMGPSPVEVIQQYTQVIGTPYMPSYWSLGWHQCRWGYKSVNESKEVVLNYAKYGIPLETMWNDIDYMDRYEDFTLDPVNYPESEMTAYVDWLHSNNQHYIMIVDPGIHTNDTYEPYSQLTNIEGFIKASDGTPFVGVVWPGSTIFPDFFNPKTNIFWKNWLQTFQETVAYDGVWIDMNEVSNFCNGNCNGDNGKMSGFDPNNPPYLPGGISLDKHTINLTTTQYGNLSVFDTHNLYGYTESLATVDAVIEILQKRATVVTRSTFPGSGNHAAHWLGDNNSQYSDMYYSIPGILNMNMFGIPLVGADICGFSGNTTAELCGRWMQLGNFYPFSRNHNDKTANSQEPYVFNDTVTSIAIAAIHTKYTLLPFYYTLFYLSHVLGDPVVRPLFFEYPTDANTLAIDQQFLVGECLLVSPVLEEGATTVNAYFPDDIWYNYFTGVLQPGGKNVTLPAPFEVINVHLRGGYIIPTQPTASYEIPAGGIPITTAIARTLPYHLIVAVGDSTSYGELYLDDGITVDAFESGNYTQVNFFLQETQPLQYEFTSTVTHNNYVTPNLVETIIVYGSNKVSQVTINDQPYDSFVYNTQNQTLSITNLTLQISSSFIVRWS</sequence>
<dbReference type="FunFam" id="2.60.40.1180:FF:000001">
    <property type="entry name" value="Maltase-glucoamylase, intestinal"/>
    <property type="match status" value="1"/>
</dbReference>
<dbReference type="FunCoup" id="D3BIK5">
    <property type="interactions" value="34"/>
</dbReference>
<evidence type="ECO:0000256" key="4">
    <source>
        <dbReference type="ARBA" id="ARBA00022737"/>
    </source>
</evidence>
<evidence type="ECO:0000259" key="13">
    <source>
        <dbReference type="Pfam" id="PF01055"/>
    </source>
</evidence>
<dbReference type="Gene3D" id="2.60.40.1760">
    <property type="entry name" value="glycosyl hydrolase (family 31)"/>
    <property type="match status" value="1"/>
</dbReference>
<gene>
    <name evidence="16" type="primary">gaa</name>
    <name evidence="16" type="ORF">PPL_08084</name>
</gene>
<dbReference type="InterPro" id="IPR008930">
    <property type="entry name" value="Terpenoid_cyclase/PrenylTrfase"/>
</dbReference>
<dbReference type="GO" id="GO:0005975">
    <property type="term" value="P:carbohydrate metabolic process"/>
    <property type="evidence" value="ECO:0007669"/>
    <property type="project" value="InterPro"/>
</dbReference>
<evidence type="ECO:0000259" key="14">
    <source>
        <dbReference type="Pfam" id="PF13802"/>
    </source>
</evidence>
<dbReference type="InterPro" id="IPR013780">
    <property type="entry name" value="Glyco_hydro_b"/>
</dbReference>
<evidence type="ECO:0000256" key="3">
    <source>
        <dbReference type="ARBA" id="ARBA00015798"/>
    </source>
</evidence>
<dbReference type="InterPro" id="IPR048395">
    <property type="entry name" value="Glyco_hydro_31_C"/>
</dbReference>
<keyword evidence="4" id="KW-0677">Repeat</keyword>
<dbReference type="InterPro" id="IPR026872">
    <property type="entry name" value="FTB"/>
</dbReference>
<dbReference type="STRING" id="670386.D3BIK5"/>
<evidence type="ECO:0000259" key="12">
    <source>
        <dbReference type="Pfam" id="PF00432"/>
    </source>
</evidence>
<dbReference type="EC" id="2.5.1.58" evidence="2"/>
<dbReference type="CDD" id="cd02893">
    <property type="entry name" value="FTase"/>
    <property type="match status" value="1"/>
</dbReference>
<dbReference type="InterPro" id="IPR017853">
    <property type="entry name" value="GH"/>
</dbReference>
<reference evidence="16 17" key="1">
    <citation type="journal article" date="2011" name="Genome Res.">
        <title>Phylogeny-wide analysis of social amoeba genomes highlights ancient origins for complex intercellular communication.</title>
        <authorList>
            <person name="Heidel A.J."/>
            <person name="Lawal H.M."/>
            <person name="Felder M."/>
            <person name="Schilde C."/>
            <person name="Helps N.R."/>
            <person name="Tunggal B."/>
            <person name="Rivero F."/>
            <person name="John U."/>
            <person name="Schleicher M."/>
            <person name="Eichinger L."/>
            <person name="Platzer M."/>
            <person name="Noegel A.A."/>
            <person name="Schaap P."/>
            <person name="Gloeckner G."/>
        </authorList>
    </citation>
    <scope>NUCLEOTIDE SEQUENCE [LARGE SCALE GENOMIC DNA]</scope>
    <source>
        <strain evidence="17">ATCC 26659 / Pp 5 / PN500</strain>
    </source>
</reference>
<evidence type="ECO:0000256" key="11">
    <source>
        <dbReference type="SAM" id="MobiDB-lite"/>
    </source>
</evidence>
<dbReference type="GO" id="GO:0005965">
    <property type="term" value="C:protein farnesyltransferase complex"/>
    <property type="evidence" value="ECO:0007669"/>
    <property type="project" value="InterPro"/>
</dbReference>
<dbReference type="Gene3D" id="3.20.20.80">
    <property type="entry name" value="Glycosidases"/>
    <property type="match status" value="1"/>
</dbReference>
<dbReference type="GO" id="GO:0030246">
    <property type="term" value="F:carbohydrate binding"/>
    <property type="evidence" value="ECO:0007669"/>
    <property type="project" value="InterPro"/>
</dbReference>
<evidence type="ECO:0000259" key="15">
    <source>
        <dbReference type="Pfam" id="PF21365"/>
    </source>
</evidence>
<dbReference type="SUPFAM" id="SSF48239">
    <property type="entry name" value="Terpenoid cyclases/Protein prenyltransferases"/>
    <property type="match status" value="1"/>
</dbReference>
<dbReference type="InParanoid" id="D3BIK5"/>
<feature type="domain" description="Glycosyl hydrolase family 31 C-terminal" evidence="15">
    <location>
        <begin position="1056"/>
        <end position="1142"/>
    </location>
</feature>
<dbReference type="Pfam" id="PF01055">
    <property type="entry name" value="Glyco_hydro_31_2nd"/>
    <property type="match status" value="1"/>
</dbReference>
<evidence type="ECO:0000256" key="9">
    <source>
        <dbReference type="ARBA" id="ARBA00032909"/>
    </source>
</evidence>
<evidence type="ECO:0000256" key="1">
    <source>
        <dbReference type="ARBA" id="ARBA00007806"/>
    </source>
</evidence>
<evidence type="ECO:0000256" key="7">
    <source>
        <dbReference type="ARBA" id="ARBA00023295"/>
    </source>
</evidence>
<dbReference type="InterPro" id="IPR011013">
    <property type="entry name" value="Gal_mutarotase_sf_dom"/>
</dbReference>
<dbReference type="Pfam" id="PF00432">
    <property type="entry name" value="Prenyltrans"/>
    <property type="match status" value="1"/>
</dbReference>
<dbReference type="GeneID" id="31363564"/>
<evidence type="ECO:0000256" key="10">
    <source>
        <dbReference type="ARBA" id="ARBA00041343"/>
    </source>
</evidence>